<dbReference type="GO" id="GO:0003824">
    <property type="term" value="F:catalytic activity"/>
    <property type="evidence" value="ECO:0007669"/>
    <property type="project" value="InterPro"/>
</dbReference>
<accession>X8ARQ8</accession>
<sequence length="47" mass="5015">MLTMHHIVVDGWSLPILLGEIFASYHGQPLAAPAVSPVHALAGRSRP</sequence>
<dbReference type="InterPro" id="IPR023213">
    <property type="entry name" value="CAT-like_dom_sf"/>
</dbReference>
<dbReference type="InterPro" id="IPR001242">
    <property type="entry name" value="Condensation_dom"/>
</dbReference>
<dbReference type="SUPFAM" id="SSF52777">
    <property type="entry name" value="CoA-dependent acyltransferases"/>
    <property type="match status" value="1"/>
</dbReference>
<feature type="domain" description="Condensation" evidence="1">
    <location>
        <begin position="2"/>
        <end position="39"/>
    </location>
</feature>
<reference evidence="2" key="1">
    <citation type="submission" date="2014-01" db="EMBL/GenBank/DDBJ databases">
        <authorList>
            <person name="Brown-Elliot B."/>
            <person name="Wallace R."/>
            <person name="Lenaerts A."/>
            <person name="Ordway D."/>
            <person name="DeGroote M.A."/>
            <person name="Parker T."/>
            <person name="Sizemore C."/>
            <person name="Tallon L.J."/>
            <person name="Sadzewicz L.K."/>
            <person name="Sengamalay N."/>
            <person name="Fraser C.M."/>
            <person name="Hine E."/>
            <person name="Shefchek K.A."/>
            <person name="Das S.P."/>
            <person name="Tettelin H."/>
        </authorList>
    </citation>
    <scope>NUCLEOTIDE SEQUENCE [LARGE SCALE GENOMIC DNA]</scope>
    <source>
        <strain evidence="2">4042</strain>
    </source>
</reference>
<dbReference type="AlphaFoldDB" id="X8ARQ8"/>
<name>X8ARQ8_MYCXE</name>
<evidence type="ECO:0000259" key="1">
    <source>
        <dbReference type="Pfam" id="PF00668"/>
    </source>
</evidence>
<organism evidence="2">
    <name type="scientific">Mycobacterium xenopi 4042</name>
    <dbReference type="NCBI Taxonomy" id="1299334"/>
    <lineage>
        <taxon>Bacteria</taxon>
        <taxon>Bacillati</taxon>
        <taxon>Actinomycetota</taxon>
        <taxon>Actinomycetes</taxon>
        <taxon>Mycobacteriales</taxon>
        <taxon>Mycobacteriaceae</taxon>
        <taxon>Mycobacterium</taxon>
    </lineage>
</organism>
<dbReference type="EMBL" id="JAOB01000047">
    <property type="protein sequence ID" value="EUA33505.1"/>
    <property type="molecule type" value="Genomic_DNA"/>
</dbReference>
<protein>
    <submittedName>
        <fullName evidence="2">Condensation domain protein</fullName>
    </submittedName>
</protein>
<proteinExistence type="predicted"/>
<comment type="caution">
    <text evidence="2">The sequence shown here is derived from an EMBL/GenBank/DDBJ whole genome shotgun (WGS) entry which is preliminary data.</text>
</comment>
<dbReference type="Pfam" id="PF00668">
    <property type="entry name" value="Condensation"/>
    <property type="match status" value="1"/>
</dbReference>
<dbReference type="Gene3D" id="3.30.559.10">
    <property type="entry name" value="Chloramphenicol acetyltransferase-like domain"/>
    <property type="match status" value="1"/>
</dbReference>
<dbReference type="GO" id="GO:0008610">
    <property type="term" value="P:lipid biosynthetic process"/>
    <property type="evidence" value="ECO:0007669"/>
    <property type="project" value="UniProtKB-ARBA"/>
</dbReference>
<dbReference type="PATRIC" id="fig|1299334.3.peg.5293"/>
<gene>
    <name evidence="2" type="ORF">I553_7917</name>
</gene>
<evidence type="ECO:0000313" key="2">
    <source>
        <dbReference type="EMBL" id="EUA33505.1"/>
    </source>
</evidence>